<evidence type="ECO:0000313" key="3">
    <source>
        <dbReference type="Proteomes" id="UP001418222"/>
    </source>
</evidence>
<evidence type="ECO:0000256" key="1">
    <source>
        <dbReference type="SAM" id="Phobius"/>
    </source>
</evidence>
<keyword evidence="1" id="KW-0472">Membrane</keyword>
<protein>
    <submittedName>
        <fullName evidence="2">Uncharacterized protein</fullName>
    </submittedName>
</protein>
<feature type="transmembrane region" description="Helical" evidence="1">
    <location>
        <begin position="49"/>
        <end position="70"/>
    </location>
</feature>
<feature type="transmembrane region" description="Helical" evidence="1">
    <location>
        <begin position="121"/>
        <end position="147"/>
    </location>
</feature>
<accession>A0AAP0BJT6</accession>
<proteinExistence type="predicted"/>
<keyword evidence="3" id="KW-1185">Reference proteome</keyword>
<dbReference type="PANTHER" id="PTHR39113:SF1">
    <property type="entry name" value="MEMBRANE LIPOPROTEIN"/>
    <property type="match status" value="1"/>
</dbReference>
<reference evidence="2 3" key="1">
    <citation type="journal article" date="2022" name="Nat. Plants">
        <title>Genomes of leafy and leafless Platanthera orchids illuminate the evolution of mycoheterotrophy.</title>
        <authorList>
            <person name="Li M.H."/>
            <person name="Liu K.W."/>
            <person name="Li Z."/>
            <person name="Lu H.C."/>
            <person name="Ye Q.L."/>
            <person name="Zhang D."/>
            <person name="Wang J.Y."/>
            <person name="Li Y.F."/>
            <person name="Zhong Z.M."/>
            <person name="Liu X."/>
            <person name="Yu X."/>
            <person name="Liu D.K."/>
            <person name="Tu X.D."/>
            <person name="Liu B."/>
            <person name="Hao Y."/>
            <person name="Liao X.Y."/>
            <person name="Jiang Y.T."/>
            <person name="Sun W.H."/>
            <person name="Chen J."/>
            <person name="Chen Y.Q."/>
            <person name="Ai Y."/>
            <person name="Zhai J.W."/>
            <person name="Wu S.S."/>
            <person name="Zhou Z."/>
            <person name="Hsiao Y.Y."/>
            <person name="Wu W.L."/>
            <person name="Chen Y.Y."/>
            <person name="Lin Y.F."/>
            <person name="Hsu J.L."/>
            <person name="Li C.Y."/>
            <person name="Wang Z.W."/>
            <person name="Zhao X."/>
            <person name="Zhong W.Y."/>
            <person name="Ma X.K."/>
            <person name="Ma L."/>
            <person name="Huang J."/>
            <person name="Chen G.Z."/>
            <person name="Huang M.Z."/>
            <person name="Huang L."/>
            <person name="Peng D.H."/>
            <person name="Luo Y.B."/>
            <person name="Zou S.Q."/>
            <person name="Chen S.P."/>
            <person name="Lan S."/>
            <person name="Tsai W.C."/>
            <person name="Van de Peer Y."/>
            <person name="Liu Z.J."/>
        </authorList>
    </citation>
    <scope>NUCLEOTIDE SEQUENCE [LARGE SCALE GENOMIC DNA]</scope>
    <source>
        <strain evidence="2">Lor287</strain>
    </source>
</reference>
<comment type="caution">
    <text evidence="2">The sequence shown here is derived from an EMBL/GenBank/DDBJ whole genome shotgun (WGS) entry which is preliminary data.</text>
</comment>
<name>A0AAP0BJT6_9ASPA</name>
<feature type="transmembrane region" description="Helical" evidence="1">
    <location>
        <begin position="20"/>
        <end position="43"/>
    </location>
</feature>
<organism evidence="2 3">
    <name type="scientific">Platanthera zijinensis</name>
    <dbReference type="NCBI Taxonomy" id="2320716"/>
    <lineage>
        <taxon>Eukaryota</taxon>
        <taxon>Viridiplantae</taxon>
        <taxon>Streptophyta</taxon>
        <taxon>Embryophyta</taxon>
        <taxon>Tracheophyta</taxon>
        <taxon>Spermatophyta</taxon>
        <taxon>Magnoliopsida</taxon>
        <taxon>Liliopsida</taxon>
        <taxon>Asparagales</taxon>
        <taxon>Orchidaceae</taxon>
        <taxon>Orchidoideae</taxon>
        <taxon>Orchideae</taxon>
        <taxon>Orchidinae</taxon>
        <taxon>Platanthera</taxon>
    </lineage>
</organism>
<dbReference type="Proteomes" id="UP001418222">
    <property type="component" value="Unassembled WGS sequence"/>
</dbReference>
<evidence type="ECO:0000313" key="2">
    <source>
        <dbReference type="EMBL" id="KAK8941392.1"/>
    </source>
</evidence>
<keyword evidence="1" id="KW-1133">Transmembrane helix</keyword>
<gene>
    <name evidence="2" type="ORF">KSP39_PZI010129</name>
</gene>
<dbReference type="AlphaFoldDB" id="A0AAP0BJT6"/>
<dbReference type="EMBL" id="JBBWWQ010000008">
    <property type="protein sequence ID" value="KAK8941392.1"/>
    <property type="molecule type" value="Genomic_DNA"/>
</dbReference>
<dbReference type="PANTHER" id="PTHR39113">
    <property type="entry name" value="MEMBRANE LIPOPROTEIN-RELATED"/>
    <property type="match status" value="1"/>
</dbReference>
<feature type="transmembrane region" description="Helical" evidence="1">
    <location>
        <begin position="77"/>
        <end position="101"/>
    </location>
</feature>
<sequence length="198" mass="21436">MAYSHSSFSHIRSSCSLPNLLLYSLGLLLFTLSSASLAPILLARSPPASFGWALLAVSAASLLSSLLALFSHAARLCFIAHAATAASTIIGQCLALLALLLQPEPCLELLKPATGLRKARILMKIEAGVLAGMLVVQAATFVSACVVQRWWEREHVEVEKAKKVAARRRRSRRVAVEREEAFVNSAADAEGREMEERI</sequence>
<keyword evidence="1" id="KW-0812">Transmembrane</keyword>